<gene>
    <name evidence="2" type="ORF">PGRAN_04276</name>
</gene>
<dbReference type="Proteomes" id="UP000019253">
    <property type="component" value="Unassembled WGS sequence"/>
</dbReference>
<feature type="region of interest" description="Disordered" evidence="1">
    <location>
        <begin position="1"/>
        <end position="31"/>
    </location>
</feature>
<keyword evidence="3" id="KW-1185">Reference proteome</keyword>
<accession>W7BV90</accession>
<dbReference type="AlphaFoldDB" id="W7BV90"/>
<reference evidence="2 3" key="1">
    <citation type="journal article" date="2014" name="Int. J. Syst. Evol. Microbiol.">
        <title>Listeria floridensis sp. nov., Listeria aquatica sp. nov., Listeria cornellensis sp. nov., Listeria riparia sp. nov. and Listeria grandensis sp. nov., from agricultural and natural environments.</title>
        <authorList>
            <person name="den Bakker H.C."/>
            <person name="Warchocki S."/>
            <person name="Wright E.M."/>
            <person name="Allred A.F."/>
            <person name="Ahlstrom C."/>
            <person name="Manuel C.S."/>
            <person name="Stasiewicz M.J."/>
            <person name="Burrell A."/>
            <person name="Roof S."/>
            <person name="Strawn L."/>
            <person name="Fortes E.D."/>
            <person name="Nightingale K.K."/>
            <person name="Kephart D."/>
            <person name="Wiedmann M."/>
        </authorList>
    </citation>
    <scope>NUCLEOTIDE SEQUENCE [LARGE SCALE GENOMIC DNA]</scope>
    <source>
        <strain evidence="3">FSL F6-971</strain>
    </source>
</reference>
<dbReference type="EMBL" id="AODD01000003">
    <property type="protein sequence ID" value="EUJ24258.1"/>
    <property type="molecule type" value="Genomic_DNA"/>
</dbReference>
<sequence>MHRSAFATLDLRTKRTKTKQEKQDQQKYKPFYPKDGQDGLYFLSYSTFSKKLIVRSCFGVSNTCSGVPSSTI</sequence>
<evidence type="ECO:0000313" key="2">
    <source>
        <dbReference type="EMBL" id="EUJ24258.1"/>
    </source>
</evidence>
<feature type="compositionally biased region" description="Basic and acidic residues" evidence="1">
    <location>
        <begin position="18"/>
        <end position="27"/>
    </location>
</feature>
<organism evidence="2 3">
    <name type="scientific">Listeria grandensis FSL F6-0971</name>
    <dbReference type="NCBI Taxonomy" id="1265819"/>
    <lineage>
        <taxon>Bacteria</taxon>
        <taxon>Bacillati</taxon>
        <taxon>Bacillota</taxon>
        <taxon>Bacilli</taxon>
        <taxon>Bacillales</taxon>
        <taxon>Listeriaceae</taxon>
        <taxon>Listeria</taxon>
    </lineage>
</organism>
<proteinExistence type="predicted"/>
<comment type="caution">
    <text evidence="2">The sequence shown here is derived from an EMBL/GenBank/DDBJ whole genome shotgun (WGS) entry which is preliminary data.</text>
</comment>
<protein>
    <submittedName>
        <fullName evidence="2">Uncharacterized protein</fullName>
    </submittedName>
</protein>
<name>W7BV90_9LIST</name>
<evidence type="ECO:0000313" key="3">
    <source>
        <dbReference type="Proteomes" id="UP000019253"/>
    </source>
</evidence>
<evidence type="ECO:0000256" key="1">
    <source>
        <dbReference type="SAM" id="MobiDB-lite"/>
    </source>
</evidence>